<dbReference type="Gene3D" id="1.20.141.10">
    <property type="entry name" value="Chitosanase, subunit A, domain 1"/>
    <property type="match status" value="1"/>
</dbReference>
<keyword evidence="2" id="KW-1185">Reference proteome</keyword>
<evidence type="ECO:0000313" key="2">
    <source>
        <dbReference type="Proteomes" id="UP000193560"/>
    </source>
</evidence>
<sequence length="118" mass="13473">MINLPRILQLTGPRQKNESEKKYLTRFLTTRRQLVCCYPGKVWNESSDRMSDLQSLVDDWDKNKDLKQQVHLATAEVTVTGKESIAFDTANCHSKAYPPFHSLPGSKELPIPQCPKKS</sequence>
<reference evidence="1 2" key="1">
    <citation type="submission" date="2016-07" db="EMBL/GenBank/DDBJ databases">
        <title>Pervasive Adenine N6-methylation of Active Genes in Fungi.</title>
        <authorList>
            <consortium name="DOE Joint Genome Institute"/>
            <person name="Mondo S.J."/>
            <person name="Dannebaum R.O."/>
            <person name="Kuo R.C."/>
            <person name="Labutti K."/>
            <person name="Haridas S."/>
            <person name="Kuo A."/>
            <person name="Salamov A."/>
            <person name="Ahrendt S.R."/>
            <person name="Lipzen A."/>
            <person name="Sullivan W."/>
            <person name="Andreopoulos W.B."/>
            <person name="Clum A."/>
            <person name="Lindquist E."/>
            <person name="Daum C."/>
            <person name="Ramamoorthy G.K."/>
            <person name="Gryganskyi A."/>
            <person name="Culley D."/>
            <person name="Magnuson J.K."/>
            <person name="James T.Y."/>
            <person name="O'Malley M.A."/>
            <person name="Stajich J.E."/>
            <person name="Spatafora J.W."/>
            <person name="Visel A."/>
            <person name="Grigoriev I.V."/>
        </authorList>
    </citation>
    <scope>NUCLEOTIDE SEQUENCE [LARGE SCALE GENOMIC DNA]</scope>
    <source>
        <strain evidence="1 2">NRRL 1336</strain>
    </source>
</reference>
<comment type="caution">
    <text evidence="1">The sequence shown here is derived from an EMBL/GenBank/DDBJ whole genome shotgun (WGS) entry which is preliminary data.</text>
</comment>
<gene>
    <name evidence="1" type="ORF">BCR42DRAFT_412610</name>
</gene>
<dbReference type="OrthoDB" id="76114at2759"/>
<name>A0A1X2IJZ6_9FUNG</name>
<dbReference type="AlphaFoldDB" id="A0A1X2IJZ6"/>
<evidence type="ECO:0000313" key="1">
    <source>
        <dbReference type="EMBL" id="ORZ17840.1"/>
    </source>
</evidence>
<accession>A0A1X2IJZ6</accession>
<organism evidence="1 2">
    <name type="scientific">Absidia repens</name>
    <dbReference type="NCBI Taxonomy" id="90262"/>
    <lineage>
        <taxon>Eukaryota</taxon>
        <taxon>Fungi</taxon>
        <taxon>Fungi incertae sedis</taxon>
        <taxon>Mucoromycota</taxon>
        <taxon>Mucoromycotina</taxon>
        <taxon>Mucoromycetes</taxon>
        <taxon>Mucorales</taxon>
        <taxon>Cunninghamellaceae</taxon>
        <taxon>Absidia</taxon>
    </lineage>
</organism>
<dbReference type="Proteomes" id="UP000193560">
    <property type="component" value="Unassembled WGS sequence"/>
</dbReference>
<dbReference type="EMBL" id="MCGE01000009">
    <property type="protein sequence ID" value="ORZ17840.1"/>
    <property type="molecule type" value="Genomic_DNA"/>
</dbReference>
<proteinExistence type="predicted"/>
<protein>
    <submittedName>
        <fullName evidence="1">Uncharacterized protein</fullName>
    </submittedName>
</protein>